<evidence type="ECO:0000313" key="1">
    <source>
        <dbReference type="EMBL" id="PPK92296.1"/>
    </source>
</evidence>
<protein>
    <submittedName>
        <fullName evidence="1">Uncharacterized protein</fullName>
    </submittedName>
</protein>
<proteinExistence type="predicted"/>
<dbReference type="AlphaFoldDB" id="A0A2S6IDN5"/>
<dbReference type="Proteomes" id="UP000239485">
    <property type="component" value="Unassembled WGS sequence"/>
</dbReference>
<name>A0A2S6IDN5_9ACTN</name>
<comment type="caution">
    <text evidence="1">The sequence shown here is derived from an EMBL/GenBank/DDBJ whole genome shotgun (WGS) entry which is preliminary data.</text>
</comment>
<organism evidence="1 2">
    <name type="scientific">Kineococcus xinjiangensis</name>
    <dbReference type="NCBI Taxonomy" id="512762"/>
    <lineage>
        <taxon>Bacteria</taxon>
        <taxon>Bacillati</taxon>
        <taxon>Actinomycetota</taxon>
        <taxon>Actinomycetes</taxon>
        <taxon>Kineosporiales</taxon>
        <taxon>Kineosporiaceae</taxon>
        <taxon>Kineococcus</taxon>
    </lineage>
</organism>
<gene>
    <name evidence="1" type="ORF">CLV92_11542</name>
</gene>
<sequence length="160" mass="18169">MPDDTDLAEVRLLRIPLRLRARSAQHGEELMRELALIQIGAQQHAREHVEESVPQRLLDLAAEAQTTYGAFSAAPDAEMAAALERGEEDLDVTYRVPRHVGPFVRRMRGILEEADEYCRQGEHLLTLAAPADVAAYRRWLFDQFERQIAGEDPQPWRGAE</sequence>
<dbReference type="OrthoDB" id="5194002at2"/>
<accession>A0A2S6IDN5</accession>
<dbReference type="RefSeq" id="WP_158257310.1">
    <property type="nucleotide sequence ID" value="NZ_PTJD01000015.1"/>
</dbReference>
<keyword evidence="2" id="KW-1185">Reference proteome</keyword>
<reference evidence="1 2" key="1">
    <citation type="submission" date="2018-02" db="EMBL/GenBank/DDBJ databases">
        <title>Genomic Encyclopedia of Archaeal and Bacterial Type Strains, Phase II (KMG-II): from individual species to whole genera.</title>
        <authorList>
            <person name="Goeker M."/>
        </authorList>
    </citation>
    <scope>NUCLEOTIDE SEQUENCE [LARGE SCALE GENOMIC DNA]</scope>
    <source>
        <strain evidence="1 2">DSM 22857</strain>
    </source>
</reference>
<dbReference type="EMBL" id="PTJD01000015">
    <property type="protein sequence ID" value="PPK92296.1"/>
    <property type="molecule type" value="Genomic_DNA"/>
</dbReference>
<evidence type="ECO:0000313" key="2">
    <source>
        <dbReference type="Proteomes" id="UP000239485"/>
    </source>
</evidence>